<evidence type="ECO:0000256" key="1">
    <source>
        <dbReference type="SAM" id="Phobius"/>
    </source>
</evidence>
<proteinExistence type="predicted"/>
<feature type="transmembrane region" description="Helical" evidence="1">
    <location>
        <begin position="60"/>
        <end position="81"/>
    </location>
</feature>
<accession>A0A8S1E7B5</accession>
<feature type="transmembrane region" description="Helical" evidence="1">
    <location>
        <begin position="324"/>
        <end position="343"/>
    </location>
</feature>
<keyword evidence="1" id="KW-0472">Membrane</keyword>
<feature type="transmembrane region" description="Helical" evidence="1">
    <location>
        <begin position="113"/>
        <end position="132"/>
    </location>
</feature>
<feature type="transmembrane region" description="Helical" evidence="1">
    <location>
        <begin position="259"/>
        <end position="278"/>
    </location>
</feature>
<gene>
    <name evidence="2" type="ORF">CBOVIS_LOCUS831</name>
</gene>
<feature type="transmembrane region" description="Helical" evidence="1">
    <location>
        <begin position="156"/>
        <end position="178"/>
    </location>
</feature>
<feature type="transmembrane region" description="Helical" evidence="1">
    <location>
        <begin position="358"/>
        <end position="378"/>
    </location>
</feature>
<keyword evidence="1" id="KW-0812">Transmembrane</keyword>
<organism evidence="2 3">
    <name type="scientific">Caenorhabditis bovis</name>
    <dbReference type="NCBI Taxonomy" id="2654633"/>
    <lineage>
        <taxon>Eukaryota</taxon>
        <taxon>Metazoa</taxon>
        <taxon>Ecdysozoa</taxon>
        <taxon>Nematoda</taxon>
        <taxon>Chromadorea</taxon>
        <taxon>Rhabditida</taxon>
        <taxon>Rhabditina</taxon>
        <taxon>Rhabditomorpha</taxon>
        <taxon>Rhabditoidea</taxon>
        <taxon>Rhabditidae</taxon>
        <taxon>Peloderinae</taxon>
        <taxon>Caenorhabditis</taxon>
    </lineage>
</organism>
<feature type="transmembrane region" description="Helical" evidence="1">
    <location>
        <begin position="88"/>
        <end position="107"/>
    </location>
</feature>
<feature type="transmembrane region" description="Helical" evidence="1">
    <location>
        <begin position="423"/>
        <end position="451"/>
    </location>
</feature>
<feature type="transmembrane region" description="Helical" evidence="1">
    <location>
        <begin position="399"/>
        <end position="417"/>
    </location>
</feature>
<feature type="transmembrane region" description="Helical" evidence="1">
    <location>
        <begin position="17"/>
        <end position="40"/>
    </location>
</feature>
<keyword evidence="1" id="KW-1133">Transmembrane helix</keyword>
<sequence>MLVIAKKISKQLQNRSVVFLTIWTSLSFFLFLIVLGIEFIKQRSELIPSKSTGTVTKKSVYRDPIILIPFILIPTVCLSLFTRSIPIVFSILCSMTLQLSITSLSTLETRPEFLVILGYISIANTIFLRRCWEKYRRGPCSSTIYRIILATVDRSLPMILTSTLCASFIPLISILLLSQTLQSIYLSVSTLISNICVQSLVLSVLLIRNTYNWCFPSIGTNFPLRQCQAFIEEKLVYIAHFIIKLCQDLLSSRLKIPIFIFYMMAILSYLGVLFLRIYTHVNSLIRHNKMQILLEFHSYYPIILSICLFVIPLAVLISINRLQIHTIVTMLGFSFSMIVLDVSRELLLYDRPLKPVEYILATVIPIDGCIRFSLAYRLSRKKIHAAKVLDATDISFSQTTLSSISSISSLMFIFIYMNSVKFIPILATVIASNWLNTVVFYPVATTLIGAFEFGKRRRNSQLSETRSFHTDRFSSHFLLENNADYTKKYNSTNYYGNAKQKRSYNVVITDSRRASMPVSVHKISITDPNDPILKKRSWANGAHFSMDTTLTMTAREALHLIRKQESITSDNILAKELALY</sequence>
<protein>
    <submittedName>
        <fullName evidence="2">Uncharacterized protein</fullName>
    </submittedName>
</protein>
<evidence type="ECO:0000313" key="3">
    <source>
        <dbReference type="Proteomes" id="UP000494206"/>
    </source>
</evidence>
<dbReference type="EMBL" id="CADEPM010000001">
    <property type="protein sequence ID" value="CAB3397421.1"/>
    <property type="molecule type" value="Genomic_DNA"/>
</dbReference>
<evidence type="ECO:0000313" key="2">
    <source>
        <dbReference type="EMBL" id="CAB3397421.1"/>
    </source>
</evidence>
<dbReference type="Proteomes" id="UP000494206">
    <property type="component" value="Unassembled WGS sequence"/>
</dbReference>
<feature type="transmembrane region" description="Helical" evidence="1">
    <location>
        <begin position="184"/>
        <end position="207"/>
    </location>
</feature>
<feature type="transmembrane region" description="Helical" evidence="1">
    <location>
        <begin position="298"/>
        <end position="317"/>
    </location>
</feature>
<dbReference type="OrthoDB" id="5809313at2759"/>
<name>A0A8S1E7B5_9PELO</name>
<keyword evidence="3" id="KW-1185">Reference proteome</keyword>
<reference evidence="2 3" key="1">
    <citation type="submission" date="2020-04" db="EMBL/GenBank/DDBJ databases">
        <authorList>
            <person name="Laetsch R D."/>
            <person name="Stevens L."/>
            <person name="Kumar S."/>
            <person name="Blaxter L. M."/>
        </authorList>
    </citation>
    <scope>NUCLEOTIDE SEQUENCE [LARGE SCALE GENOMIC DNA]</scope>
</reference>
<dbReference type="AlphaFoldDB" id="A0A8S1E7B5"/>
<comment type="caution">
    <text evidence="2">The sequence shown here is derived from an EMBL/GenBank/DDBJ whole genome shotgun (WGS) entry which is preliminary data.</text>
</comment>